<dbReference type="Pfam" id="PF01965">
    <property type="entry name" value="DJ-1_PfpI"/>
    <property type="match status" value="1"/>
</dbReference>
<dbReference type="InterPro" id="IPR018060">
    <property type="entry name" value="HTH_AraC"/>
</dbReference>
<dbReference type="PROSITE" id="PS00041">
    <property type="entry name" value="HTH_ARAC_FAMILY_1"/>
    <property type="match status" value="1"/>
</dbReference>
<dbReference type="Gene3D" id="1.10.10.60">
    <property type="entry name" value="Homeodomain-like"/>
    <property type="match status" value="1"/>
</dbReference>
<dbReference type="InterPro" id="IPR018062">
    <property type="entry name" value="HTH_AraC-typ_CS"/>
</dbReference>
<dbReference type="GO" id="GO:0003700">
    <property type="term" value="F:DNA-binding transcription factor activity"/>
    <property type="evidence" value="ECO:0007669"/>
    <property type="project" value="InterPro"/>
</dbReference>
<proteinExistence type="predicted"/>
<dbReference type="SUPFAM" id="SSF46689">
    <property type="entry name" value="Homeodomain-like"/>
    <property type="match status" value="2"/>
</dbReference>
<accession>D3PXB7</accession>
<reference evidence="5 6" key="1">
    <citation type="journal article" date="2009" name="Stand. Genomic Sci.">
        <title>Complete genome sequence of Stackebrandtia nassauensis type strain (LLR-40K-21).</title>
        <authorList>
            <person name="Munk C."/>
            <person name="Lapidus A."/>
            <person name="Copeland A."/>
            <person name="Jando M."/>
            <person name="Mayilraj S."/>
            <person name="Glavina Del Rio T."/>
            <person name="Nolan M."/>
            <person name="Chen F."/>
            <person name="Lucas S."/>
            <person name="Tice H."/>
            <person name="Cheng J.F."/>
            <person name="Han C."/>
            <person name="Detter J.C."/>
            <person name="Bruce D."/>
            <person name="Goodwin L."/>
            <person name="Chain P."/>
            <person name="Pitluck S."/>
            <person name="Goker M."/>
            <person name="Ovchinikova G."/>
            <person name="Pati A."/>
            <person name="Ivanova N."/>
            <person name="Mavromatis K."/>
            <person name="Chen A."/>
            <person name="Palaniappan K."/>
            <person name="Land M."/>
            <person name="Hauser L."/>
            <person name="Chang Y.J."/>
            <person name="Jeffries C.D."/>
            <person name="Bristow J."/>
            <person name="Eisen J.A."/>
            <person name="Markowitz V."/>
            <person name="Hugenholtz P."/>
            <person name="Kyrpides N.C."/>
            <person name="Klenk H.P."/>
        </authorList>
    </citation>
    <scope>NUCLEOTIDE SEQUENCE [LARGE SCALE GENOMIC DNA]</scope>
    <source>
        <strain evidence="6">DSM 44728 / CIP 108903 / NRRL B-16338 / NBRC 102104 / LLR-40K-21</strain>
    </source>
</reference>
<dbReference type="InterPro" id="IPR009057">
    <property type="entry name" value="Homeodomain-like_sf"/>
</dbReference>
<keyword evidence="2" id="KW-0238">DNA-binding</keyword>
<evidence type="ECO:0000256" key="3">
    <source>
        <dbReference type="ARBA" id="ARBA00023163"/>
    </source>
</evidence>
<name>D3PXB7_STANL</name>
<keyword evidence="3" id="KW-0804">Transcription</keyword>
<organism evidence="5 6">
    <name type="scientific">Stackebrandtia nassauensis (strain DSM 44728 / CIP 108903 / NRRL B-16338 / NBRC 102104 / LLR-40K-21)</name>
    <dbReference type="NCBI Taxonomy" id="446470"/>
    <lineage>
        <taxon>Bacteria</taxon>
        <taxon>Bacillati</taxon>
        <taxon>Actinomycetota</taxon>
        <taxon>Actinomycetes</taxon>
        <taxon>Glycomycetales</taxon>
        <taxon>Glycomycetaceae</taxon>
        <taxon>Stackebrandtia</taxon>
    </lineage>
</organism>
<dbReference type="InterPro" id="IPR052158">
    <property type="entry name" value="INH-QAR"/>
</dbReference>
<evidence type="ECO:0000313" key="6">
    <source>
        <dbReference type="Proteomes" id="UP000000844"/>
    </source>
</evidence>
<evidence type="ECO:0000313" key="5">
    <source>
        <dbReference type="EMBL" id="ADD41380.1"/>
    </source>
</evidence>
<dbReference type="PROSITE" id="PS01124">
    <property type="entry name" value="HTH_ARAC_FAMILY_2"/>
    <property type="match status" value="1"/>
</dbReference>
<dbReference type="PANTHER" id="PTHR43130:SF3">
    <property type="entry name" value="HTH-TYPE TRANSCRIPTIONAL REGULATOR RV1931C"/>
    <property type="match status" value="1"/>
</dbReference>
<evidence type="ECO:0000256" key="1">
    <source>
        <dbReference type="ARBA" id="ARBA00023015"/>
    </source>
</evidence>
<dbReference type="GO" id="GO:0043565">
    <property type="term" value="F:sequence-specific DNA binding"/>
    <property type="evidence" value="ECO:0007669"/>
    <property type="project" value="InterPro"/>
</dbReference>
<sequence>MRTIAVLAFDTVVGFELAMPGQIFGSARSADGEALYRVRICAPSPDIQVNAAGGPSHRMLAPFGLDGLDGAGTVIVPAHETDDIPPVILDALRRKHSDGARVASICTGAEVLAAAGLLDDRPAATHWRHADRIARRFPRVRFDASVLYVDDGRVLTGAGVSAGIDLCLHLIRRDHGAAVAAEVARRIVMAPERGGGQAQFIPWDNDPGDDRQLADTMTWARARLHAPLTLDELAAHARVSVRTLIRRFREQTSQTPLQWLIGQRVQRARELLETTNLDMEDIARRCGFGVATALRHQFRRRLATTPTAYRQAFRSEHPA</sequence>
<feature type="domain" description="HTH araC/xylS-type" evidence="4">
    <location>
        <begin position="214"/>
        <end position="312"/>
    </location>
</feature>
<dbReference type="RefSeq" id="WP_013016951.1">
    <property type="nucleotide sequence ID" value="NC_013947.1"/>
</dbReference>
<dbReference type="InterPro" id="IPR029062">
    <property type="entry name" value="Class_I_gatase-like"/>
</dbReference>
<dbReference type="AlphaFoldDB" id="D3PXB7"/>
<dbReference type="STRING" id="446470.Snas_1680"/>
<keyword evidence="6" id="KW-1185">Reference proteome</keyword>
<dbReference type="Gene3D" id="3.40.50.880">
    <property type="match status" value="1"/>
</dbReference>
<dbReference type="EMBL" id="CP001778">
    <property type="protein sequence ID" value="ADD41380.1"/>
    <property type="molecule type" value="Genomic_DNA"/>
</dbReference>
<dbReference type="PANTHER" id="PTHR43130">
    <property type="entry name" value="ARAC-FAMILY TRANSCRIPTIONAL REGULATOR"/>
    <property type="match status" value="1"/>
</dbReference>
<protein>
    <submittedName>
        <fullName evidence="5">Transcriptional regulator, AraC family</fullName>
    </submittedName>
</protein>
<dbReference type="OrthoDB" id="3660033at2"/>
<dbReference type="InterPro" id="IPR002818">
    <property type="entry name" value="DJ-1/PfpI"/>
</dbReference>
<dbReference type="SMART" id="SM00342">
    <property type="entry name" value="HTH_ARAC"/>
    <property type="match status" value="1"/>
</dbReference>
<dbReference type="SUPFAM" id="SSF52317">
    <property type="entry name" value="Class I glutamine amidotransferase-like"/>
    <property type="match status" value="1"/>
</dbReference>
<dbReference type="Pfam" id="PF12833">
    <property type="entry name" value="HTH_18"/>
    <property type="match status" value="1"/>
</dbReference>
<evidence type="ECO:0000259" key="4">
    <source>
        <dbReference type="PROSITE" id="PS01124"/>
    </source>
</evidence>
<dbReference type="KEGG" id="sna:Snas_1680"/>
<dbReference type="CDD" id="cd03137">
    <property type="entry name" value="GATase1_AraC_1"/>
    <property type="match status" value="1"/>
</dbReference>
<evidence type="ECO:0000256" key="2">
    <source>
        <dbReference type="ARBA" id="ARBA00023125"/>
    </source>
</evidence>
<keyword evidence="1" id="KW-0805">Transcription regulation</keyword>
<gene>
    <name evidence="5" type="ordered locus">Snas_1680</name>
</gene>
<dbReference type="eggNOG" id="COG4977">
    <property type="taxonomic scope" value="Bacteria"/>
</dbReference>
<dbReference type="Proteomes" id="UP000000844">
    <property type="component" value="Chromosome"/>
</dbReference>
<dbReference type="HOGENOM" id="CLU_000445_59_0_11"/>